<dbReference type="InterPro" id="IPR025612">
    <property type="entry name" value="YqjK"/>
</dbReference>
<organism evidence="1 2">
    <name type="scientific">Tatumella punctata</name>
    <dbReference type="NCBI Taxonomy" id="399969"/>
    <lineage>
        <taxon>Bacteria</taxon>
        <taxon>Pseudomonadati</taxon>
        <taxon>Pseudomonadota</taxon>
        <taxon>Gammaproteobacteria</taxon>
        <taxon>Enterobacterales</taxon>
        <taxon>Erwiniaceae</taxon>
        <taxon>Tatumella</taxon>
    </lineage>
</organism>
<accession>A0ABW1VLL8</accession>
<dbReference type="Proteomes" id="UP001596215">
    <property type="component" value="Unassembled WGS sequence"/>
</dbReference>
<protein>
    <submittedName>
        <fullName evidence="1">YqjK-like family protein</fullName>
    </submittedName>
</protein>
<gene>
    <name evidence="1" type="ORF">ACFP73_02540</name>
</gene>
<dbReference type="EMBL" id="JBHSUC010000002">
    <property type="protein sequence ID" value="MFC6360983.1"/>
    <property type="molecule type" value="Genomic_DNA"/>
</dbReference>
<comment type="caution">
    <text evidence="1">The sequence shown here is derived from an EMBL/GenBank/DDBJ whole genome shotgun (WGS) entry which is preliminary data.</text>
</comment>
<reference evidence="2" key="1">
    <citation type="journal article" date="2019" name="Int. J. Syst. Evol. Microbiol.">
        <title>The Global Catalogue of Microorganisms (GCM) 10K type strain sequencing project: providing services to taxonomists for standard genome sequencing and annotation.</title>
        <authorList>
            <consortium name="The Broad Institute Genomics Platform"/>
            <consortium name="The Broad Institute Genome Sequencing Center for Infectious Disease"/>
            <person name="Wu L."/>
            <person name="Ma J."/>
        </authorList>
    </citation>
    <scope>NUCLEOTIDE SEQUENCE [LARGE SCALE GENOMIC DNA]</scope>
    <source>
        <strain evidence="2">CGMCC 4.1530</strain>
    </source>
</reference>
<evidence type="ECO:0000313" key="1">
    <source>
        <dbReference type="EMBL" id="MFC6360983.1"/>
    </source>
</evidence>
<sequence>MSRRDIERRRDELLAVIQQQRLDLQACQRDWCQATRRYDQLWVRLTGLRRYIAIGGGLATLWSLRHPGFVARWAKRGFGLWSSWRMIRNNLPGK</sequence>
<keyword evidence="2" id="KW-1185">Reference proteome</keyword>
<evidence type="ECO:0000313" key="2">
    <source>
        <dbReference type="Proteomes" id="UP001596215"/>
    </source>
</evidence>
<proteinExistence type="predicted"/>
<dbReference type="RefSeq" id="WP_212707078.1">
    <property type="nucleotide sequence ID" value="NZ_BAAAFW010000050.1"/>
</dbReference>
<dbReference type="Pfam" id="PF13997">
    <property type="entry name" value="YqjK"/>
    <property type="match status" value="1"/>
</dbReference>
<name>A0ABW1VLL8_9GAMM</name>